<accession>A0A699W368</accession>
<sequence length="63" mass="7516">ETLGKVVEKLKVPENKENATLRKKLAEKKVLLNLTRMERDRAERRIMPPKQMSEARMREIIRD</sequence>
<proteinExistence type="predicted"/>
<dbReference type="AlphaFoldDB" id="A0A699W368"/>
<dbReference type="EMBL" id="BKCJ011529895">
    <property type="protein sequence ID" value="GFD40198.1"/>
    <property type="molecule type" value="Genomic_DNA"/>
</dbReference>
<evidence type="ECO:0000313" key="1">
    <source>
        <dbReference type="EMBL" id="GFD40198.1"/>
    </source>
</evidence>
<feature type="non-terminal residue" evidence="1">
    <location>
        <position position="63"/>
    </location>
</feature>
<feature type="non-terminal residue" evidence="1">
    <location>
        <position position="1"/>
    </location>
</feature>
<organism evidence="1">
    <name type="scientific">Tanacetum cinerariifolium</name>
    <name type="common">Dalmatian daisy</name>
    <name type="synonym">Chrysanthemum cinerariifolium</name>
    <dbReference type="NCBI Taxonomy" id="118510"/>
    <lineage>
        <taxon>Eukaryota</taxon>
        <taxon>Viridiplantae</taxon>
        <taxon>Streptophyta</taxon>
        <taxon>Embryophyta</taxon>
        <taxon>Tracheophyta</taxon>
        <taxon>Spermatophyta</taxon>
        <taxon>Magnoliopsida</taxon>
        <taxon>eudicotyledons</taxon>
        <taxon>Gunneridae</taxon>
        <taxon>Pentapetalae</taxon>
        <taxon>asterids</taxon>
        <taxon>campanulids</taxon>
        <taxon>Asterales</taxon>
        <taxon>Asteraceae</taxon>
        <taxon>Asteroideae</taxon>
        <taxon>Anthemideae</taxon>
        <taxon>Anthemidinae</taxon>
        <taxon>Tanacetum</taxon>
    </lineage>
</organism>
<name>A0A699W368_TANCI</name>
<comment type="caution">
    <text evidence="1">The sequence shown here is derived from an EMBL/GenBank/DDBJ whole genome shotgun (WGS) entry which is preliminary data.</text>
</comment>
<gene>
    <name evidence="1" type="ORF">Tci_912167</name>
</gene>
<protein>
    <submittedName>
        <fullName evidence="1">Uncharacterized protein</fullName>
    </submittedName>
</protein>
<reference evidence="1" key="1">
    <citation type="journal article" date="2019" name="Sci. Rep.">
        <title>Draft genome of Tanacetum cinerariifolium, the natural source of mosquito coil.</title>
        <authorList>
            <person name="Yamashiro T."/>
            <person name="Shiraishi A."/>
            <person name="Satake H."/>
            <person name="Nakayama K."/>
        </authorList>
    </citation>
    <scope>NUCLEOTIDE SEQUENCE</scope>
</reference>